<dbReference type="SUPFAM" id="SSF54001">
    <property type="entry name" value="Cysteine proteinases"/>
    <property type="match status" value="1"/>
</dbReference>
<dbReference type="AlphaFoldDB" id="A0A9R1WDS5"/>
<protein>
    <recommendedName>
        <fullName evidence="1">LRAT domain-containing protein</fullName>
    </recommendedName>
</protein>
<name>A0A9R1WDS5_LACSA</name>
<dbReference type="InterPro" id="IPR007053">
    <property type="entry name" value="LRAT_dom"/>
</dbReference>
<comment type="caution">
    <text evidence="2">The sequence shown here is derived from an EMBL/GenBank/DDBJ whole genome shotgun (WGS) entry which is preliminary data.</text>
</comment>
<dbReference type="PANTHER" id="PTHR46137">
    <property type="entry name" value="OS05G0310600 PROTEIN"/>
    <property type="match status" value="1"/>
</dbReference>
<evidence type="ECO:0000259" key="1">
    <source>
        <dbReference type="PROSITE" id="PS51934"/>
    </source>
</evidence>
<dbReference type="PROSITE" id="PS51934">
    <property type="entry name" value="LRAT"/>
    <property type="match status" value="1"/>
</dbReference>
<dbReference type="Pfam" id="PF04970">
    <property type="entry name" value="LRAT"/>
    <property type="match status" value="1"/>
</dbReference>
<evidence type="ECO:0000313" key="2">
    <source>
        <dbReference type="EMBL" id="KAJ0222048.1"/>
    </source>
</evidence>
<organism evidence="2 3">
    <name type="scientific">Lactuca sativa</name>
    <name type="common">Garden lettuce</name>
    <dbReference type="NCBI Taxonomy" id="4236"/>
    <lineage>
        <taxon>Eukaryota</taxon>
        <taxon>Viridiplantae</taxon>
        <taxon>Streptophyta</taxon>
        <taxon>Embryophyta</taxon>
        <taxon>Tracheophyta</taxon>
        <taxon>Spermatophyta</taxon>
        <taxon>Magnoliopsida</taxon>
        <taxon>eudicotyledons</taxon>
        <taxon>Gunneridae</taxon>
        <taxon>Pentapetalae</taxon>
        <taxon>asterids</taxon>
        <taxon>campanulids</taxon>
        <taxon>Asterales</taxon>
        <taxon>Asteraceae</taxon>
        <taxon>Cichorioideae</taxon>
        <taxon>Cichorieae</taxon>
        <taxon>Lactucinae</taxon>
        <taxon>Lactuca</taxon>
    </lineage>
</organism>
<dbReference type="PANTHER" id="PTHR46137:SF4">
    <property type="entry name" value="PROTEIN LEAD-SENSITIVE 1"/>
    <property type="match status" value="1"/>
</dbReference>
<dbReference type="Gene3D" id="3.90.1720.10">
    <property type="entry name" value="endopeptidase domain like (from Nostoc punctiforme)"/>
    <property type="match status" value="1"/>
</dbReference>
<keyword evidence="3" id="KW-1185">Reference proteome</keyword>
<sequence length="246" mass="26790">MGLLSNRVDRESLKPGDHIYSWRAAYIYAHHGIYIGDEKVIHFTRHGPKVGTSSVLDALMVSSVSPPSLTPCPNCTHTENNNEVITSCLDCFLAGGVLYRFEYSTNPAAFFVKARRGTCTFAASDPPGAVLYRANYLLDKGFGCYNIFKNNCEDFAIYCKTGLLVSGKKSMGQSGQVASLIDGPLVGFLSVVVKLVKTNVYVKTASVASSVATYCVTRYATDIGIRSDVVKVRVEDLPIMHHNIAT</sequence>
<proteinExistence type="predicted"/>
<evidence type="ECO:0000313" key="3">
    <source>
        <dbReference type="Proteomes" id="UP000235145"/>
    </source>
</evidence>
<feature type="domain" description="LRAT" evidence="1">
    <location>
        <begin position="20"/>
        <end position="168"/>
    </location>
</feature>
<gene>
    <name evidence="2" type="ORF">LSAT_V11C200069450</name>
</gene>
<dbReference type="EMBL" id="NBSK02000002">
    <property type="protein sequence ID" value="KAJ0222048.1"/>
    <property type="molecule type" value="Genomic_DNA"/>
</dbReference>
<dbReference type="OrthoDB" id="421951at2759"/>
<dbReference type="Proteomes" id="UP000235145">
    <property type="component" value="Unassembled WGS sequence"/>
</dbReference>
<accession>A0A9R1WDS5</accession>
<reference evidence="2 3" key="1">
    <citation type="journal article" date="2017" name="Nat. Commun.">
        <title>Genome assembly with in vitro proximity ligation data and whole-genome triplication in lettuce.</title>
        <authorList>
            <person name="Reyes-Chin-Wo S."/>
            <person name="Wang Z."/>
            <person name="Yang X."/>
            <person name="Kozik A."/>
            <person name="Arikit S."/>
            <person name="Song C."/>
            <person name="Xia L."/>
            <person name="Froenicke L."/>
            <person name="Lavelle D.O."/>
            <person name="Truco M.J."/>
            <person name="Xia R."/>
            <person name="Zhu S."/>
            <person name="Xu C."/>
            <person name="Xu H."/>
            <person name="Xu X."/>
            <person name="Cox K."/>
            <person name="Korf I."/>
            <person name="Meyers B.C."/>
            <person name="Michelmore R.W."/>
        </authorList>
    </citation>
    <scope>NUCLEOTIDE SEQUENCE [LARGE SCALE GENOMIC DNA]</scope>
    <source>
        <strain evidence="3">cv. Salinas</strain>
        <tissue evidence="2">Seedlings</tissue>
    </source>
</reference>
<dbReference type="InterPro" id="IPR038765">
    <property type="entry name" value="Papain-like_cys_pep_sf"/>
</dbReference>
<dbReference type="Gramene" id="rna-gnl|WGS:NBSK|LSAT_2X54340_mrna">
    <property type="protein sequence ID" value="cds-PLY95655.1"/>
    <property type="gene ID" value="gene-LSAT_2X54340"/>
</dbReference>